<sequence>MLFSTSLVALVGAGEQPAFSPRKLKIVNTKRDTTICELNFPTTVLSVKLNRRRMAIILEEQIYIYDISNMRLQHTIETSPNPKAICALSPSNENCYLAYPAPQPPAGSPFSTGTESASSSGTPKGEVLVYDALSLQVINVIQAHKSGLSFLSINPSGTMLATASDKGTVIRVFSLPGAQKLYQFRRGTYAARIYSISFNMVSSLLCVSSDTDTVHIFRLDSTGKEGGSSRPYPDESSNSTLRRTSFQTLVGRKLVGSMGGYLPEALTEMWEPARDFAFLKLPSVGAQSIVALSSTTPQVMVVTSDGYLYQYNIDLENGGECVLLKQYCLLESSDDLGTGMLIN</sequence>
<accession>A0ACC2UQ10</accession>
<evidence type="ECO:0000313" key="1">
    <source>
        <dbReference type="EMBL" id="KAJ9088755.1"/>
    </source>
</evidence>
<dbReference type="EMBL" id="QTSX02000092">
    <property type="protein sequence ID" value="KAJ9088755.1"/>
    <property type="molecule type" value="Genomic_DNA"/>
</dbReference>
<keyword evidence="2" id="KW-1185">Reference proteome</keyword>
<proteinExistence type="predicted"/>
<organism evidence="1 2">
    <name type="scientific">Entomophthora muscae</name>
    <dbReference type="NCBI Taxonomy" id="34485"/>
    <lineage>
        <taxon>Eukaryota</taxon>
        <taxon>Fungi</taxon>
        <taxon>Fungi incertae sedis</taxon>
        <taxon>Zoopagomycota</taxon>
        <taxon>Entomophthoromycotina</taxon>
        <taxon>Entomophthoromycetes</taxon>
        <taxon>Entomophthorales</taxon>
        <taxon>Entomophthoraceae</taxon>
        <taxon>Entomophthora</taxon>
    </lineage>
</organism>
<gene>
    <name evidence="1" type="primary">ATG18_1</name>
    <name evidence="1" type="ORF">DSO57_1020023</name>
</gene>
<name>A0ACC2UQ10_9FUNG</name>
<evidence type="ECO:0000313" key="2">
    <source>
        <dbReference type="Proteomes" id="UP001165960"/>
    </source>
</evidence>
<reference evidence="1" key="1">
    <citation type="submission" date="2022-04" db="EMBL/GenBank/DDBJ databases">
        <title>Genome of the entomopathogenic fungus Entomophthora muscae.</title>
        <authorList>
            <person name="Elya C."/>
            <person name="Lovett B.R."/>
            <person name="Lee E."/>
            <person name="Macias A.M."/>
            <person name="Hajek A.E."/>
            <person name="De Bivort B.L."/>
            <person name="Kasson M.T."/>
            <person name="De Fine Licht H.H."/>
            <person name="Stajich J.E."/>
        </authorList>
    </citation>
    <scope>NUCLEOTIDE SEQUENCE</scope>
    <source>
        <strain evidence="1">Berkeley</strain>
    </source>
</reference>
<comment type="caution">
    <text evidence="1">The sequence shown here is derived from an EMBL/GenBank/DDBJ whole genome shotgun (WGS) entry which is preliminary data.</text>
</comment>
<dbReference type="Proteomes" id="UP001165960">
    <property type="component" value="Unassembled WGS sequence"/>
</dbReference>
<protein>
    <submittedName>
        <fullName evidence="1">Autophagy protein</fullName>
    </submittedName>
</protein>